<proteinExistence type="predicted"/>
<dbReference type="EMBL" id="JAHWXT010000003">
    <property type="protein sequence ID" value="MCF0264908.1"/>
    <property type="molecule type" value="Genomic_DNA"/>
</dbReference>
<organism evidence="1 2">
    <name type="scientific">Acinetobacter guillouiae</name>
    <name type="common">Acinetobacter genomosp. 11</name>
    <dbReference type="NCBI Taxonomy" id="106649"/>
    <lineage>
        <taxon>Bacteria</taxon>
        <taxon>Pseudomonadati</taxon>
        <taxon>Pseudomonadota</taxon>
        <taxon>Gammaproteobacteria</taxon>
        <taxon>Moraxellales</taxon>
        <taxon>Moraxellaceae</taxon>
        <taxon>Acinetobacter</taxon>
    </lineage>
</organism>
<dbReference type="PROSITE" id="PS51257">
    <property type="entry name" value="PROKAR_LIPOPROTEIN"/>
    <property type="match status" value="1"/>
</dbReference>
<dbReference type="RefSeq" id="WP_234623365.1">
    <property type="nucleotide sequence ID" value="NZ_JAHWXT010000003.1"/>
</dbReference>
<comment type="caution">
    <text evidence="1">The sequence shown here is derived from an EMBL/GenBank/DDBJ whole genome shotgun (WGS) entry which is preliminary data.</text>
</comment>
<evidence type="ECO:0000313" key="2">
    <source>
        <dbReference type="Proteomes" id="UP000887320"/>
    </source>
</evidence>
<reference evidence="1" key="1">
    <citation type="submission" date="2021-07" db="EMBL/GenBank/DDBJ databases">
        <authorList>
            <person name="Fernandez M."/>
            <person name="Pereira P."/>
            <person name="Torres Tejerizo G.A."/>
            <person name="Gonzalez P."/>
            <person name="Agostini E."/>
        </authorList>
    </citation>
    <scope>NUCLEOTIDE SEQUENCE</scope>
    <source>
        <strain evidence="1">SFC 500-1A</strain>
    </source>
</reference>
<evidence type="ECO:0000313" key="1">
    <source>
        <dbReference type="EMBL" id="MCF0264908.1"/>
    </source>
</evidence>
<accession>A0A8X8GDI8</accession>
<name>A0A8X8GDI8_ACIGI</name>
<sequence length="330" mass="37472">MNTQNKNLVFTAIFLSLSLVGCGGGGDSSSDNSKPSTAQDSLDNGTRYYSVDYALNKGSDNLTMKYFEIFNKQFKDETTNTSLNIYVLTANKLYTPLEIAANTVALNSMTSWTLTFIGNVKTDIKLEKVDVSGKNIFDTVLPGYRSLGFDSENSYFEARKLLASYGNDRFPQGSNCYRFISRKNNQDYFSFNTDDEFNQTFEEFDSGNLSYVNYLNKTYEAFGITYRYSSGNWQNVPWTTIYETDTGVRDKSAVAVKYQNKTYLADYDSDIEWTRAKEIKQWEKLLAAATTDKQRRTATLNIEQSKNGCFIYNTQAASALASLRLIDWNK</sequence>
<protein>
    <recommendedName>
        <fullName evidence="3">Lipoprotein</fullName>
    </recommendedName>
</protein>
<dbReference type="AlphaFoldDB" id="A0A8X8GDI8"/>
<gene>
    <name evidence="1" type="ORF">KW868_10605</name>
</gene>
<evidence type="ECO:0008006" key="3">
    <source>
        <dbReference type="Google" id="ProtNLM"/>
    </source>
</evidence>
<dbReference type="Proteomes" id="UP000887320">
    <property type="component" value="Unassembled WGS sequence"/>
</dbReference>